<keyword evidence="2" id="KW-1185">Reference proteome</keyword>
<sequence length="233" mass="27944">MSPHNPRNTHRPVQRPIFILDTCILYEMLKVKTEGFDNKNQKNATNHVRHIENLFKTQTIYIPMATMIEIMSLYFHTTVDTYTYNKWYRDRIRVFNQQVLRKVYDENYDVTVPESMITDSNKILNRLWQEIPVNVVQAMQRKFENKRENYPREPKLFDGNDAVILEEAISIAEKHSKDICYLLTKDTWLTLGIKELKKYPHNSQYMSIPDNLIPKSIWDYVNSQKKYGNRKKY</sequence>
<evidence type="ECO:0000313" key="1">
    <source>
        <dbReference type="EMBL" id="NWH03878.1"/>
    </source>
</evidence>
<protein>
    <recommendedName>
        <fullName evidence="3">PIN domain-containing protein</fullName>
    </recommendedName>
</protein>
<accession>A0A850T6B2</accession>
<dbReference type="AlphaFoldDB" id="A0A850T6B2"/>
<evidence type="ECO:0008006" key="3">
    <source>
        <dbReference type="Google" id="ProtNLM"/>
    </source>
</evidence>
<dbReference type="RefSeq" id="WP_178365337.1">
    <property type="nucleotide sequence ID" value="NZ_JACADJ010000005.1"/>
</dbReference>
<reference evidence="1 2" key="1">
    <citation type="submission" date="2020-06" db="EMBL/GenBank/DDBJ databases">
        <title>High-quality draft genome of sulfate reducer Desulfobacter latus type strain AcrS2 isolated from marine sediment.</title>
        <authorList>
            <person name="Hoppe M."/>
            <person name="Larsen C.K."/>
            <person name="Marshall I.P.G."/>
            <person name="Schramm A."/>
            <person name="Marietou A.G."/>
        </authorList>
    </citation>
    <scope>NUCLEOTIDE SEQUENCE [LARGE SCALE GENOMIC DNA]</scope>
    <source>
        <strain evidence="1 2">AcRS2</strain>
    </source>
</reference>
<name>A0A850T6B2_9BACT</name>
<comment type="caution">
    <text evidence="1">The sequence shown here is derived from an EMBL/GenBank/DDBJ whole genome shotgun (WGS) entry which is preliminary data.</text>
</comment>
<gene>
    <name evidence="1" type="ORF">HXW94_02530</name>
</gene>
<proteinExistence type="predicted"/>
<evidence type="ECO:0000313" key="2">
    <source>
        <dbReference type="Proteomes" id="UP000553343"/>
    </source>
</evidence>
<organism evidence="1 2">
    <name type="scientific">Desulfobacter latus</name>
    <dbReference type="NCBI Taxonomy" id="2292"/>
    <lineage>
        <taxon>Bacteria</taxon>
        <taxon>Pseudomonadati</taxon>
        <taxon>Thermodesulfobacteriota</taxon>
        <taxon>Desulfobacteria</taxon>
        <taxon>Desulfobacterales</taxon>
        <taxon>Desulfobacteraceae</taxon>
        <taxon>Desulfobacter</taxon>
    </lineage>
</organism>
<dbReference type="Proteomes" id="UP000553343">
    <property type="component" value="Unassembled WGS sequence"/>
</dbReference>
<dbReference type="EMBL" id="JACADJ010000005">
    <property type="protein sequence ID" value="NWH03878.1"/>
    <property type="molecule type" value="Genomic_DNA"/>
</dbReference>